<feature type="transmembrane region" description="Helical" evidence="1">
    <location>
        <begin position="44"/>
        <end position="65"/>
    </location>
</feature>
<evidence type="ECO:0000313" key="3">
    <source>
        <dbReference type="Proteomes" id="UP000276215"/>
    </source>
</evidence>
<organism evidence="2 3">
    <name type="scientific">Choiromyces venosus 120613-1</name>
    <dbReference type="NCBI Taxonomy" id="1336337"/>
    <lineage>
        <taxon>Eukaryota</taxon>
        <taxon>Fungi</taxon>
        <taxon>Dikarya</taxon>
        <taxon>Ascomycota</taxon>
        <taxon>Pezizomycotina</taxon>
        <taxon>Pezizomycetes</taxon>
        <taxon>Pezizales</taxon>
        <taxon>Tuberaceae</taxon>
        <taxon>Choiromyces</taxon>
    </lineage>
</organism>
<accession>A0A3N4JJ93</accession>
<dbReference type="EMBL" id="ML120414">
    <property type="protein sequence ID" value="RPA96490.1"/>
    <property type="molecule type" value="Genomic_DNA"/>
</dbReference>
<dbReference type="Proteomes" id="UP000276215">
    <property type="component" value="Unassembled WGS sequence"/>
</dbReference>
<reference evidence="2 3" key="1">
    <citation type="journal article" date="2018" name="Nat. Ecol. Evol.">
        <title>Pezizomycetes genomes reveal the molecular basis of ectomycorrhizal truffle lifestyle.</title>
        <authorList>
            <person name="Murat C."/>
            <person name="Payen T."/>
            <person name="Noel B."/>
            <person name="Kuo A."/>
            <person name="Morin E."/>
            <person name="Chen J."/>
            <person name="Kohler A."/>
            <person name="Krizsan K."/>
            <person name="Balestrini R."/>
            <person name="Da Silva C."/>
            <person name="Montanini B."/>
            <person name="Hainaut M."/>
            <person name="Levati E."/>
            <person name="Barry K.W."/>
            <person name="Belfiori B."/>
            <person name="Cichocki N."/>
            <person name="Clum A."/>
            <person name="Dockter R.B."/>
            <person name="Fauchery L."/>
            <person name="Guy J."/>
            <person name="Iotti M."/>
            <person name="Le Tacon F."/>
            <person name="Lindquist E.A."/>
            <person name="Lipzen A."/>
            <person name="Malagnac F."/>
            <person name="Mello A."/>
            <person name="Molinier V."/>
            <person name="Miyauchi S."/>
            <person name="Poulain J."/>
            <person name="Riccioni C."/>
            <person name="Rubini A."/>
            <person name="Sitrit Y."/>
            <person name="Splivallo R."/>
            <person name="Traeger S."/>
            <person name="Wang M."/>
            <person name="Zifcakova L."/>
            <person name="Wipf D."/>
            <person name="Zambonelli A."/>
            <person name="Paolocci F."/>
            <person name="Nowrousian M."/>
            <person name="Ottonello S."/>
            <person name="Baldrian P."/>
            <person name="Spatafora J.W."/>
            <person name="Henrissat B."/>
            <person name="Nagy L.G."/>
            <person name="Aury J.M."/>
            <person name="Wincker P."/>
            <person name="Grigoriev I.V."/>
            <person name="Bonfante P."/>
            <person name="Martin F.M."/>
        </authorList>
    </citation>
    <scope>NUCLEOTIDE SEQUENCE [LARGE SCALE GENOMIC DNA]</scope>
    <source>
        <strain evidence="2 3">120613-1</strain>
    </source>
</reference>
<keyword evidence="1" id="KW-0472">Membrane</keyword>
<proteinExistence type="predicted"/>
<protein>
    <recommendedName>
        <fullName evidence="4">Glycine zipper domain-containing protein</fullName>
    </recommendedName>
</protein>
<gene>
    <name evidence="2" type="ORF">L873DRAFT_1230902</name>
</gene>
<keyword evidence="1" id="KW-1133">Transmembrane helix</keyword>
<evidence type="ECO:0000313" key="2">
    <source>
        <dbReference type="EMBL" id="RPA96490.1"/>
    </source>
</evidence>
<sequence length="144" mass="14904">MFLRTLTKLVQFGSISGCSGALPFVSIAISAICVAVAEDKLDELATQICSLIFGLSGAAIGSWIGTLGGPVGMLIGGMVGGIVAGFLGEWAYRWLKKLLLEKGVDGVSPIDRIADAVREKVDVFYSYFSGGGDGGFKGGCARGY</sequence>
<keyword evidence="3" id="KW-1185">Reference proteome</keyword>
<evidence type="ECO:0000256" key="1">
    <source>
        <dbReference type="SAM" id="Phobius"/>
    </source>
</evidence>
<feature type="transmembrane region" description="Helical" evidence="1">
    <location>
        <begin position="12"/>
        <end position="37"/>
    </location>
</feature>
<dbReference type="AlphaFoldDB" id="A0A3N4JJ93"/>
<name>A0A3N4JJ93_9PEZI</name>
<keyword evidence="1" id="KW-0812">Transmembrane</keyword>
<evidence type="ECO:0008006" key="4">
    <source>
        <dbReference type="Google" id="ProtNLM"/>
    </source>
</evidence>
<feature type="transmembrane region" description="Helical" evidence="1">
    <location>
        <begin position="71"/>
        <end position="92"/>
    </location>
</feature>